<dbReference type="EMBL" id="MT141386">
    <property type="protein sequence ID" value="QJA59835.1"/>
    <property type="molecule type" value="Genomic_DNA"/>
</dbReference>
<dbReference type="Gene3D" id="1.10.150.20">
    <property type="entry name" value="5' to 3' exonuclease, C-terminal subdomain"/>
    <property type="match status" value="1"/>
</dbReference>
<accession>A0A6H1ZPI0</accession>
<dbReference type="EMBL" id="MT144874">
    <property type="protein sequence ID" value="QJI00760.1"/>
    <property type="molecule type" value="Genomic_DNA"/>
</dbReference>
<dbReference type="EMBL" id="MT142390">
    <property type="protein sequence ID" value="QJA79668.1"/>
    <property type="molecule type" value="Genomic_DNA"/>
</dbReference>
<name>A0A6H1ZPI0_9ZZZZ</name>
<dbReference type="Pfam" id="PF02732">
    <property type="entry name" value="ERCC4"/>
    <property type="match status" value="1"/>
</dbReference>
<evidence type="ECO:0000259" key="1">
    <source>
        <dbReference type="SMART" id="SM00278"/>
    </source>
</evidence>
<evidence type="ECO:0000313" key="2">
    <source>
        <dbReference type="EMBL" id="QJA49389.1"/>
    </source>
</evidence>
<dbReference type="EMBL" id="MT144135">
    <property type="protein sequence ID" value="QJA49389.1"/>
    <property type="molecule type" value="Genomic_DNA"/>
</dbReference>
<dbReference type="SUPFAM" id="SSF47781">
    <property type="entry name" value="RuvA domain 2-like"/>
    <property type="match status" value="1"/>
</dbReference>
<reference evidence="2" key="1">
    <citation type="submission" date="2020-03" db="EMBL/GenBank/DDBJ databases">
        <title>The deep terrestrial virosphere.</title>
        <authorList>
            <person name="Holmfeldt K."/>
            <person name="Nilsson E."/>
            <person name="Simone D."/>
            <person name="Lopez-Fernandez M."/>
            <person name="Wu X."/>
            <person name="de Brujin I."/>
            <person name="Lundin D."/>
            <person name="Andersson A."/>
            <person name="Bertilsson S."/>
            <person name="Dopson M."/>
        </authorList>
    </citation>
    <scope>NUCLEOTIDE SEQUENCE</scope>
    <source>
        <strain evidence="4">MM415A00845</strain>
        <strain evidence="3">MM415B01226</strain>
        <strain evidence="2">TM448A01341</strain>
        <strain evidence="5">TM448B02107</strain>
    </source>
</reference>
<dbReference type="AlphaFoldDB" id="A0A6H1ZPI0"/>
<feature type="domain" description="Helix-hairpin-helix DNA-binding motif class 1" evidence="1">
    <location>
        <begin position="208"/>
        <end position="227"/>
    </location>
</feature>
<dbReference type="GO" id="GO:0004518">
    <property type="term" value="F:nuclease activity"/>
    <property type="evidence" value="ECO:0007669"/>
    <property type="project" value="InterPro"/>
</dbReference>
<dbReference type="Pfam" id="PF14520">
    <property type="entry name" value="HHH_5"/>
    <property type="match status" value="1"/>
</dbReference>
<dbReference type="InterPro" id="IPR006166">
    <property type="entry name" value="ERCC4_domain"/>
</dbReference>
<evidence type="ECO:0000313" key="3">
    <source>
        <dbReference type="EMBL" id="QJA59835.1"/>
    </source>
</evidence>
<dbReference type="SMART" id="SM00278">
    <property type="entry name" value="HhH1"/>
    <property type="match status" value="2"/>
</dbReference>
<feature type="domain" description="Helix-hairpin-helix DNA-binding motif class 1" evidence="1">
    <location>
        <begin position="174"/>
        <end position="195"/>
    </location>
</feature>
<dbReference type="InterPro" id="IPR003583">
    <property type="entry name" value="Hlx-hairpin-Hlx_DNA-bd_motif"/>
</dbReference>
<sequence length="233" mass="26434">MLLIDLWEPPAIFEALELKDIPVRKQNLVEMGMGDYLWKADHTITVERKTITDFLNSRERLEVQLVKNLENADEVVLLLEGVYTPSLDGYTEVWKRRGKYYYLSTVSRQAYRAIQASLSRFQKLGVDVAYTCSIEGTVETLGALYKNSLKGEHKTFKRYIRTKPTLFTFDPDVEFLVALPHAGIGEVTAKALKETIGDRWKVINSSVEELCVTPGVGRKTAQKILEAVGRCVD</sequence>
<gene>
    <name evidence="4" type="ORF">MM415A00845_0017</name>
    <name evidence="3" type="ORF">MM415B01226_0019</name>
    <name evidence="2" type="ORF">TM448A01341_0008</name>
    <name evidence="5" type="ORF">TM448B02107_0011</name>
</gene>
<proteinExistence type="predicted"/>
<organism evidence="2">
    <name type="scientific">viral metagenome</name>
    <dbReference type="NCBI Taxonomy" id="1070528"/>
    <lineage>
        <taxon>unclassified sequences</taxon>
        <taxon>metagenomes</taxon>
        <taxon>organismal metagenomes</taxon>
    </lineage>
</organism>
<dbReference type="SUPFAM" id="SSF52980">
    <property type="entry name" value="Restriction endonuclease-like"/>
    <property type="match status" value="1"/>
</dbReference>
<dbReference type="InterPro" id="IPR010994">
    <property type="entry name" value="RuvA_2-like"/>
</dbReference>
<dbReference type="GO" id="GO:0003677">
    <property type="term" value="F:DNA binding"/>
    <property type="evidence" value="ECO:0007669"/>
    <property type="project" value="InterPro"/>
</dbReference>
<dbReference type="InterPro" id="IPR011335">
    <property type="entry name" value="Restrct_endonuc-II-like"/>
</dbReference>
<evidence type="ECO:0000313" key="4">
    <source>
        <dbReference type="EMBL" id="QJA79668.1"/>
    </source>
</evidence>
<dbReference type="Gene3D" id="3.40.50.10130">
    <property type="match status" value="1"/>
</dbReference>
<protein>
    <recommendedName>
        <fullName evidence="1">Helix-hairpin-helix DNA-binding motif class 1 domain-containing protein</fullName>
    </recommendedName>
</protein>
<evidence type="ECO:0000313" key="5">
    <source>
        <dbReference type="EMBL" id="QJI00760.1"/>
    </source>
</evidence>
<dbReference type="GO" id="GO:0006281">
    <property type="term" value="P:DNA repair"/>
    <property type="evidence" value="ECO:0007669"/>
    <property type="project" value="InterPro"/>
</dbReference>